<accession>A0A0A0BG06</accession>
<dbReference type="AlphaFoldDB" id="A0A0A0BG06"/>
<gene>
    <name evidence="1" type="ORF">LP43_1831</name>
</gene>
<proteinExistence type="predicted"/>
<dbReference type="EMBL" id="JRQD01000004">
    <property type="protein sequence ID" value="KGM06607.1"/>
    <property type="molecule type" value="Genomic_DNA"/>
</dbReference>
<dbReference type="Proteomes" id="UP000029999">
    <property type="component" value="Unassembled WGS sequence"/>
</dbReference>
<dbReference type="STRING" id="392484.LP43_1831"/>
<reference evidence="1 2" key="1">
    <citation type="submission" date="2014-09" db="EMBL/GenBank/DDBJ databases">
        <authorList>
            <person name="Grob C."/>
            <person name="Taubert M."/>
            <person name="Howat A.M."/>
            <person name="Burns O.J."/>
            <person name="Dixon J.L."/>
            <person name="Chen Y."/>
            <person name="Murrell J.C."/>
        </authorList>
    </citation>
    <scope>NUCLEOTIDE SEQUENCE [LARGE SCALE GENOMIC DNA]</scope>
    <source>
        <strain evidence="1">L4</strain>
    </source>
</reference>
<evidence type="ECO:0000313" key="2">
    <source>
        <dbReference type="Proteomes" id="UP000029999"/>
    </source>
</evidence>
<name>A0A0A0BG06_9GAMM</name>
<protein>
    <submittedName>
        <fullName evidence="1">Uncharacterized protein</fullName>
    </submittedName>
</protein>
<sequence>MLSRMNNLRIYYLLEKTIRIRPVCLKHAASISHLGVKKR</sequence>
<evidence type="ECO:0000313" key="1">
    <source>
        <dbReference type="EMBL" id="KGM06607.1"/>
    </source>
</evidence>
<organism evidence="1 2">
    <name type="scientific">Methylophaga thiooxydans</name>
    <dbReference type="NCBI Taxonomy" id="392484"/>
    <lineage>
        <taxon>Bacteria</taxon>
        <taxon>Pseudomonadati</taxon>
        <taxon>Pseudomonadota</taxon>
        <taxon>Gammaproteobacteria</taxon>
        <taxon>Thiotrichales</taxon>
        <taxon>Piscirickettsiaceae</taxon>
        <taxon>Methylophaga</taxon>
    </lineage>
</organism>
<comment type="caution">
    <text evidence="1">The sequence shown here is derived from an EMBL/GenBank/DDBJ whole genome shotgun (WGS) entry which is preliminary data.</text>
</comment>